<keyword evidence="2" id="KW-1185">Reference proteome</keyword>
<dbReference type="EMBL" id="LYPA01000080">
    <property type="protein sequence ID" value="OBR62260.1"/>
    <property type="molecule type" value="Genomic_DNA"/>
</dbReference>
<proteinExistence type="predicted"/>
<sequence>MKHWLDQREGVGSWGKYILLPIYSSIERLKYGIRVPFTKIGDMARLALFSLQAYQKKFSK</sequence>
<evidence type="ECO:0000313" key="2">
    <source>
        <dbReference type="Proteomes" id="UP000092024"/>
    </source>
</evidence>
<comment type="caution">
    <text evidence="1">The sequence shown here is derived from an EMBL/GenBank/DDBJ whole genome shotgun (WGS) entry which is preliminary data.</text>
</comment>
<dbReference type="Proteomes" id="UP000092024">
    <property type="component" value="Unassembled WGS sequence"/>
</dbReference>
<protein>
    <submittedName>
        <fullName evidence="1">Uncharacterized protein</fullName>
    </submittedName>
</protein>
<reference evidence="1 2" key="1">
    <citation type="submission" date="2016-05" db="EMBL/GenBank/DDBJ databases">
        <title>Paenibacillus oryzae. sp. nov., isolated from the rice root.</title>
        <authorList>
            <person name="Zhang J."/>
            <person name="Zhang X."/>
        </authorList>
    </citation>
    <scope>NUCLEOTIDE SEQUENCE [LARGE SCALE GENOMIC DNA]</scope>
    <source>
        <strain evidence="1 2">1DrF-4</strain>
    </source>
</reference>
<dbReference type="STRING" id="1844972.A7K91_01140"/>
<gene>
    <name evidence="1" type="ORF">A7K91_01140</name>
</gene>
<dbReference type="AlphaFoldDB" id="A0A1A5YA50"/>
<accession>A0A1A5YA50</accession>
<evidence type="ECO:0000313" key="1">
    <source>
        <dbReference type="EMBL" id="OBR62260.1"/>
    </source>
</evidence>
<organism evidence="1 2">
    <name type="scientific">Paenibacillus oryzae</name>
    <dbReference type="NCBI Taxonomy" id="1844972"/>
    <lineage>
        <taxon>Bacteria</taxon>
        <taxon>Bacillati</taxon>
        <taxon>Bacillota</taxon>
        <taxon>Bacilli</taxon>
        <taxon>Bacillales</taxon>
        <taxon>Paenibacillaceae</taxon>
        <taxon>Paenibacillus</taxon>
    </lineage>
</organism>
<name>A0A1A5YA50_9BACL</name>